<dbReference type="RefSeq" id="WP_270006936.1">
    <property type="nucleotide sequence ID" value="NZ_JAPCID010000104.1"/>
</dbReference>
<feature type="transmembrane region" description="Helical" evidence="1">
    <location>
        <begin position="34"/>
        <end position="67"/>
    </location>
</feature>
<dbReference type="EMBL" id="JAPCID010000104">
    <property type="protein sequence ID" value="MDA0142560.1"/>
    <property type="molecule type" value="Genomic_DNA"/>
</dbReference>
<proteinExistence type="predicted"/>
<gene>
    <name evidence="2" type="ORF">OJ962_34060</name>
</gene>
<reference evidence="2" key="1">
    <citation type="submission" date="2022-10" db="EMBL/GenBank/DDBJ databases">
        <title>The WGS of Solirubrobacter sp. CPCC 204708.</title>
        <authorList>
            <person name="Jiang Z."/>
        </authorList>
    </citation>
    <scope>NUCLEOTIDE SEQUENCE</scope>
    <source>
        <strain evidence="2">CPCC 204708</strain>
    </source>
</reference>
<name>A0ABT4RVH0_9ACTN</name>
<organism evidence="2 3">
    <name type="scientific">Solirubrobacter deserti</name>
    <dbReference type="NCBI Taxonomy" id="2282478"/>
    <lineage>
        <taxon>Bacteria</taxon>
        <taxon>Bacillati</taxon>
        <taxon>Actinomycetota</taxon>
        <taxon>Thermoleophilia</taxon>
        <taxon>Solirubrobacterales</taxon>
        <taxon>Solirubrobacteraceae</taxon>
        <taxon>Solirubrobacter</taxon>
    </lineage>
</organism>
<evidence type="ECO:0000313" key="3">
    <source>
        <dbReference type="Proteomes" id="UP001147700"/>
    </source>
</evidence>
<evidence type="ECO:0000256" key="1">
    <source>
        <dbReference type="SAM" id="Phobius"/>
    </source>
</evidence>
<dbReference type="Proteomes" id="UP001147700">
    <property type="component" value="Unassembled WGS sequence"/>
</dbReference>
<comment type="caution">
    <text evidence="2">The sequence shown here is derived from an EMBL/GenBank/DDBJ whole genome shotgun (WGS) entry which is preliminary data.</text>
</comment>
<evidence type="ECO:0000313" key="2">
    <source>
        <dbReference type="EMBL" id="MDA0142560.1"/>
    </source>
</evidence>
<keyword evidence="3" id="KW-1185">Reference proteome</keyword>
<keyword evidence="1" id="KW-0812">Transmembrane</keyword>
<evidence type="ECO:0008006" key="4">
    <source>
        <dbReference type="Google" id="ProtNLM"/>
    </source>
</evidence>
<accession>A0ABT4RVH0</accession>
<keyword evidence="1" id="KW-0472">Membrane</keyword>
<protein>
    <recommendedName>
        <fullName evidence="4">DUF2516 family protein</fullName>
    </recommendedName>
</protein>
<sequence length="81" mass="9068">MFIAIALGLAAAAVIFHTVRSVRAREYGELRRYLAFVTVLFGGFGLVMIVPFEWAGLVFVAMVLYFVTDLALRVRRETAAR</sequence>
<keyword evidence="1" id="KW-1133">Transmembrane helix</keyword>